<gene>
    <name evidence="2" type="ORF">SAMN02745671_01896</name>
</gene>
<protein>
    <submittedName>
        <fullName evidence="2">Uncharacterized protein</fullName>
    </submittedName>
</protein>
<accession>A0A1M6EI73</accession>
<evidence type="ECO:0000313" key="3">
    <source>
        <dbReference type="Proteomes" id="UP000191240"/>
    </source>
</evidence>
<feature type="chain" id="PRO_5039427565" evidence="1">
    <location>
        <begin position="24"/>
        <end position="143"/>
    </location>
</feature>
<proteinExistence type="predicted"/>
<feature type="signal peptide" evidence="1">
    <location>
        <begin position="1"/>
        <end position="23"/>
    </location>
</feature>
<dbReference type="Proteomes" id="UP000191240">
    <property type="component" value="Unassembled WGS sequence"/>
</dbReference>
<keyword evidence="1" id="KW-0732">Signal</keyword>
<dbReference type="EMBL" id="FQYW01000015">
    <property type="protein sequence ID" value="SHI84978.1"/>
    <property type="molecule type" value="Genomic_DNA"/>
</dbReference>
<organism evidence="2 3">
    <name type="scientific">Anaerovibrio lipolyticus DSM 3074</name>
    <dbReference type="NCBI Taxonomy" id="1120997"/>
    <lineage>
        <taxon>Bacteria</taxon>
        <taxon>Bacillati</taxon>
        <taxon>Bacillota</taxon>
        <taxon>Negativicutes</taxon>
        <taxon>Selenomonadales</taxon>
        <taxon>Selenomonadaceae</taxon>
        <taxon>Anaerovibrio</taxon>
    </lineage>
</organism>
<dbReference type="PROSITE" id="PS51257">
    <property type="entry name" value="PROKAR_LIPOPROTEIN"/>
    <property type="match status" value="1"/>
</dbReference>
<evidence type="ECO:0000256" key="1">
    <source>
        <dbReference type="SAM" id="SignalP"/>
    </source>
</evidence>
<dbReference type="AlphaFoldDB" id="A0A1M6EI73"/>
<name>A0A1M6EI73_9FIRM</name>
<sequence length="143" mass="16230">MKNYRLALSLILAALLSFACLNANISFCQAAQWEWVTSTDEVDYEIDVSTVQRVQLKFAGDNVICWIKTTTLDNKYGMAKFAFRDKNGIKQYVMLSGTGYDENGNVTGWAPTISEPFDFHYRTINKGSFYEALYDKAMECVAE</sequence>
<evidence type="ECO:0000313" key="2">
    <source>
        <dbReference type="EMBL" id="SHI84978.1"/>
    </source>
</evidence>
<reference evidence="2 3" key="1">
    <citation type="submission" date="2016-11" db="EMBL/GenBank/DDBJ databases">
        <authorList>
            <person name="Jaros S."/>
            <person name="Januszkiewicz K."/>
            <person name="Wedrychowicz H."/>
        </authorList>
    </citation>
    <scope>NUCLEOTIDE SEQUENCE [LARGE SCALE GENOMIC DNA]</scope>
    <source>
        <strain evidence="2 3">DSM 3074</strain>
    </source>
</reference>